<protein>
    <recommendedName>
        <fullName evidence="2">Methionine synthase</fullName>
    </recommendedName>
</protein>
<name>A0A445N030_9BACT</name>
<dbReference type="EMBL" id="OJIN01000184">
    <property type="protein sequence ID" value="SPD75077.1"/>
    <property type="molecule type" value="Genomic_DNA"/>
</dbReference>
<evidence type="ECO:0000313" key="1">
    <source>
        <dbReference type="EMBL" id="SPD75077.1"/>
    </source>
</evidence>
<dbReference type="InterPro" id="IPR038071">
    <property type="entry name" value="UROD/MetE-like_sf"/>
</dbReference>
<dbReference type="SUPFAM" id="SSF51726">
    <property type="entry name" value="UROD/MetE-like"/>
    <property type="match status" value="1"/>
</dbReference>
<dbReference type="Gene3D" id="3.20.20.210">
    <property type="match status" value="1"/>
</dbReference>
<evidence type="ECO:0008006" key="2">
    <source>
        <dbReference type="Google" id="ProtNLM"/>
    </source>
</evidence>
<dbReference type="AlphaFoldDB" id="A0A445N030"/>
<sequence>MPDMIPRYNFLATGIGSVPFLDVESACSEILEKFPLMPFWPQFVRRSYLEDMSVQYSEGLPLLEISKEQRSIRISEDVETESEMTRFYERFLEKDIDYFAISREFAPGLYGLIDLIRQGKGPDGPFIKGQTVGPVTFAAGIMDDTGKPILYNDDLREAMANGLAIKALWQAEILGQSGRKPVIFLDEPYLSGFGSAFSVIQRHEVIAILKTVINYLKENSNAFVGIHCCGNTDWSMLIEAGPDIINFDAYAYMEHFLLYSDSIIRFIERGGSTAWGIVPTSGFEEGISLEGLVSKMDSGVTSIYKWGVSPEILAERSILTPACGMGGMETKAAKTAMNMLTWLSANYRQTSDK</sequence>
<reference evidence="1" key="1">
    <citation type="submission" date="2018-01" db="EMBL/GenBank/DDBJ databases">
        <authorList>
            <person name="Regsiter A."/>
            <person name="William W."/>
        </authorList>
    </citation>
    <scope>NUCLEOTIDE SEQUENCE</scope>
    <source>
        <strain evidence="1">TRIP AH-1</strain>
    </source>
</reference>
<gene>
    <name evidence="1" type="ORF">PITCH_A420038</name>
</gene>
<accession>A0A445N030</accession>
<proteinExistence type="predicted"/>
<organism evidence="1">
    <name type="scientific">uncultured Desulfobacterium sp</name>
    <dbReference type="NCBI Taxonomy" id="201089"/>
    <lineage>
        <taxon>Bacteria</taxon>
        <taxon>Pseudomonadati</taxon>
        <taxon>Thermodesulfobacteriota</taxon>
        <taxon>Desulfobacteria</taxon>
        <taxon>Desulfobacterales</taxon>
        <taxon>Desulfobacteriaceae</taxon>
        <taxon>Desulfobacterium</taxon>
        <taxon>environmental samples</taxon>
    </lineage>
</organism>